<reference evidence="1" key="1">
    <citation type="submission" date="2024-03" db="EMBL/GenBank/DDBJ databases">
        <title>Isolation and characterization of a phage collection against Pseudomonas putida.</title>
        <authorList>
            <person name="Brauer A."/>
            <person name="Rosendahl S."/>
            <person name="Kangsep A."/>
            <person name="Rikberg R."/>
            <person name="Lewanczyk A.C."/>
            <person name="Horak R."/>
            <person name="Tamman H."/>
        </authorList>
    </citation>
    <scope>NUCLEOTIDE SEQUENCE</scope>
</reference>
<dbReference type="Proteomes" id="UP001433872">
    <property type="component" value="Segment"/>
</dbReference>
<dbReference type="EMBL" id="PP496414">
    <property type="protein sequence ID" value="WYV99226.1"/>
    <property type="molecule type" value="Genomic_DNA"/>
</dbReference>
<sequence>MYKVECEWDIGIGSDTIFRTVDDAWECIDQLWDDEELGMTSEEAQGEGLLHITALEVWGE</sequence>
<organism evidence="1 2">
    <name type="scientific">Pseudomonas phage vB_PpuM-KoPa-4</name>
    <dbReference type="NCBI Taxonomy" id="3132618"/>
    <lineage>
        <taxon>Viruses</taxon>
        <taxon>Duplodnaviria</taxon>
        <taxon>Heunggongvirae</taxon>
        <taxon>Uroviricota</taxon>
        <taxon>Caudoviricetes</taxon>
        <taxon>Vandenendeviridae</taxon>
        <taxon>Gorskivirinae</taxon>
        <taxon>Tartuvirus</taxon>
        <taxon>Tartuvirus kopa4</taxon>
    </lineage>
</organism>
<name>A0AAX4MWT2_9CAUD</name>
<gene>
    <name evidence="1" type="ORF">KoPa4_00058</name>
</gene>
<accession>A0AAX4MWT2</accession>
<keyword evidence="2" id="KW-1185">Reference proteome</keyword>
<evidence type="ECO:0000313" key="2">
    <source>
        <dbReference type="Proteomes" id="UP001433872"/>
    </source>
</evidence>
<proteinExistence type="predicted"/>
<evidence type="ECO:0000313" key="1">
    <source>
        <dbReference type="EMBL" id="WYV99226.1"/>
    </source>
</evidence>
<protein>
    <submittedName>
        <fullName evidence="1">Uncharacterized protein</fullName>
    </submittedName>
</protein>